<keyword evidence="8" id="KW-0326">Glycosidase</keyword>
<keyword evidence="7" id="KW-0378">Hydrolase</keyword>
<evidence type="ECO:0000256" key="7">
    <source>
        <dbReference type="ARBA" id="ARBA00022801"/>
    </source>
</evidence>
<dbReference type="PANTHER" id="PTHR33308">
    <property type="entry name" value="PEPTIDOGLYCAN HYDROLASE FLGJ"/>
    <property type="match status" value="1"/>
</dbReference>
<evidence type="ECO:0000259" key="11">
    <source>
        <dbReference type="SMART" id="SM00047"/>
    </source>
</evidence>
<feature type="domain" description="Mannosyl-glycoprotein endo-beta-N-acetylglucosamidase-like" evidence="11">
    <location>
        <begin position="142"/>
        <end position="299"/>
    </location>
</feature>
<dbReference type="InterPro" id="IPR019301">
    <property type="entry name" value="Flagellar_prot_FlgJ_N"/>
</dbReference>
<dbReference type="SMART" id="SM00047">
    <property type="entry name" value="LYZ2"/>
    <property type="match status" value="1"/>
</dbReference>
<evidence type="ECO:0000256" key="6">
    <source>
        <dbReference type="ARBA" id="ARBA00022764"/>
    </source>
</evidence>
<comment type="similarity">
    <text evidence="4">In the C-terminal section; belongs to the glycosyl hydrolase 73 family.</text>
</comment>
<evidence type="ECO:0000256" key="8">
    <source>
        <dbReference type="ARBA" id="ARBA00023295"/>
    </source>
</evidence>
<keyword evidence="13" id="KW-1185">Reference proteome</keyword>
<gene>
    <name evidence="12" type="primary">flgJ</name>
    <name evidence="12" type="ORF">GCM10007907_18810</name>
</gene>
<dbReference type="Pfam" id="PF01832">
    <property type="entry name" value="Glucosaminidase"/>
    <property type="match status" value="1"/>
</dbReference>
<keyword evidence="12" id="KW-0966">Cell projection</keyword>
<protein>
    <recommendedName>
        <fullName evidence="5">Peptidoglycan hydrolase FlgJ</fullName>
    </recommendedName>
    <alternativeName>
        <fullName evidence="10">Muramidase FlgJ</fullName>
    </alternativeName>
</protein>
<dbReference type="InterPro" id="IPR051056">
    <property type="entry name" value="Glycosyl_Hydrolase_73"/>
</dbReference>
<evidence type="ECO:0000313" key="13">
    <source>
        <dbReference type="Proteomes" id="UP001156706"/>
    </source>
</evidence>
<dbReference type="Pfam" id="PF10135">
    <property type="entry name" value="Rod-binding"/>
    <property type="match status" value="1"/>
</dbReference>
<comment type="subcellular location">
    <subcellularLocation>
        <location evidence="2">Periplasm</location>
    </subcellularLocation>
</comment>
<dbReference type="NCBIfam" id="TIGR02541">
    <property type="entry name" value="flagell_FlgJ"/>
    <property type="match status" value="1"/>
</dbReference>
<dbReference type="Gene3D" id="2.10.70.40">
    <property type="entry name" value="peptidoglycan hydrolase"/>
    <property type="match status" value="1"/>
</dbReference>
<organism evidence="12 13">
    <name type="scientific">Chitinimonas prasina</name>
    <dbReference type="NCBI Taxonomy" id="1434937"/>
    <lineage>
        <taxon>Bacteria</taxon>
        <taxon>Pseudomonadati</taxon>
        <taxon>Pseudomonadota</taxon>
        <taxon>Betaproteobacteria</taxon>
        <taxon>Neisseriales</taxon>
        <taxon>Chitinibacteraceae</taxon>
        <taxon>Chitinimonas</taxon>
    </lineage>
</organism>
<proteinExistence type="inferred from homology"/>
<evidence type="ECO:0000256" key="10">
    <source>
        <dbReference type="ARBA" id="ARBA00030835"/>
    </source>
</evidence>
<evidence type="ECO:0000256" key="9">
    <source>
        <dbReference type="ARBA" id="ARBA00023316"/>
    </source>
</evidence>
<dbReference type="Gene3D" id="1.10.530.10">
    <property type="match status" value="1"/>
</dbReference>
<dbReference type="PRINTS" id="PR01002">
    <property type="entry name" value="FLGFLGJ"/>
</dbReference>
<dbReference type="EMBL" id="BSOG01000002">
    <property type="protein sequence ID" value="GLR13091.1"/>
    <property type="molecule type" value="Genomic_DNA"/>
</dbReference>
<evidence type="ECO:0000256" key="3">
    <source>
        <dbReference type="ARBA" id="ARBA00006880"/>
    </source>
</evidence>
<comment type="function">
    <text evidence="1">Flagellum-specific muramidase which hydrolyzes the peptidoglycan layer to assemble the rod structure in the periplasmic space.</text>
</comment>
<dbReference type="Proteomes" id="UP001156706">
    <property type="component" value="Unassembled WGS sequence"/>
</dbReference>
<name>A0ABQ5YEW5_9NEIS</name>
<dbReference type="InterPro" id="IPR013377">
    <property type="entry name" value="FlgJ"/>
</dbReference>
<comment type="caution">
    <text evidence="12">The sequence shown here is derived from an EMBL/GenBank/DDBJ whole genome shotgun (WGS) entry which is preliminary data.</text>
</comment>
<keyword evidence="9" id="KW-0961">Cell wall biogenesis/degradation</keyword>
<evidence type="ECO:0000313" key="12">
    <source>
        <dbReference type="EMBL" id="GLR13091.1"/>
    </source>
</evidence>
<evidence type="ECO:0000256" key="5">
    <source>
        <dbReference type="ARBA" id="ARBA00013433"/>
    </source>
</evidence>
<reference evidence="13" key="1">
    <citation type="journal article" date="2019" name="Int. J. Syst. Evol. Microbiol.">
        <title>The Global Catalogue of Microorganisms (GCM) 10K type strain sequencing project: providing services to taxonomists for standard genome sequencing and annotation.</title>
        <authorList>
            <consortium name="The Broad Institute Genomics Platform"/>
            <consortium name="The Broad Institute Genome Sequencing Center for Infectious Disease"/>
            <person name="Wu L."/>
            <person name="Ma J."/>
        </authorList>
    </citation>
    <scope>NUCLEOTIDE SEQUENCE [LARGE SCALE GENOMIC DNA]</scope>
    <source>
        <strain evidence="13">NBRC 110044</strain>
    </source>
</reference>
<dbReference type="InterPro" id="IPR002901">
    <property type="entry name" value="MGlyc_endo_b_GlcNAc-like_dom"/>
</dbReference>
<evidence type="ECO:0000256" key="2">
    <source>
        <dbReference type="ARBA" id="ARBA00004418"/>
    </source>
</evidence>
<sequence length="301" mass="31727">MQLTANPTDASLNAKLAIDAQAVGDLRARLAKDPKGAAREVAGQFEKMFLDMVMKSMRDATPKFDELESSTVGMFQSMYDQQLSQNMTSGAGRGLGLADLIAAQIERMNNPESLQIMQRSPARGSWGGNAAANVAAKLAAPVAAVAGDAGEFIGDIGQSALAAAQSLGLSPHLMLAHAALESGWGKKPIVDAHGNNSHNLFGIKAGRGWAGKTTDITTTEYVDGVAQKRVERFRVYDSYAEAFADYARLLSSRYGDAAQAGADAKVFGKELQAGGYATDPAYADKLARVAEHPALKAYKAA</sequence>
<evidence type="ECO:0000256" key="1">
    <source>
        <dbReference type="ARBA" id="ARBA00002954"/>
    </source>
</evidence>
<keyword evidence="12" id="KW-0969">Cilium</keyword>
<dbReference type="PANTHER" id="PTHR33308:SF9">
    <property type="entry name" value="PEPTIDOGLYCAN HYDROLASE FLGJ"/>
    <property type="match status" value="1"/>
</dbReference>
<evidence type="ECO:0000256" key="4">
    <source>
        <dbReference type="ARBA" id="ARBA00007974"/>
    </source>
</evidence>
<accession>A0ABQ5YEW5</accession>
<keyword evidence="12" id="KW-0282">Flagellum</keyword>
<dbReference type="RefSeq" id="WP_284196203.1">
    <property type="nucleotide sequence ID" value="NZ_BSOG01000002.1"/>
</dbReference>
<comment type="similarity">
    <text evidence="3">In the N-terminal section; belongs to the FlgJ family.</text>
</comment>
<keyword evidence="6" id="KW-0574">Periplasm</keyword>